<dbReference type="Proteomes" id="UP000014680">
    <property type="component" value="Unassembled WGS sequence"/>
</dbReference>
<protein>
    <submittedName>
        <fullName evidence="1">Uncharacterized protein</fullName>
    </submittedName>
</protein>
<accession>A0A0A1U7H5</accession>
<dbReference type="OMA" id="CMACREI"/>
<dbReference type="AlphaFoldDB" id="A0A0A1U7H5"/>
<dbReference type="RefSeq" id="XP_004257060.1">
    <property type="nucleotide sequence ID" value="XM_004257012.1"/>
</dbReference>
<evidence type="ECO:0000313" key="2">
    <source>
        <dbReference type="Proteomes" id="UP000014680"/>
    </source>
</evidence>
<dbReference type="OrthoDB" id="26408at2759"/>
<organism evidence="1 2">
    <name type="scientific">Entamoeba invadens IP1</name>
    <dbReference type="NCBI Taxonomy" id="370355"/>
    <lineage>
        <taxon>Eukaryota</taxon>
        <taxon>Amoebozoa</taxon>
        <taxon>Evosea</taxon>
        <taxon>Archamoebae</taxon>
        <taxon>Mastigamoebida</taxon>
        <taxon>Entamoebidae</taxon>
        <taxon>Entamoeba</taxon>
    </lineage>
</organism>
<gene>
    <name evidence="1" type="ORF">EIN_504350</name>
</gene>
<proteinExistence type="predicted"/>
<sequence>MTIQSSHFHKLVRYAISNNLLPWSFCTVFGSKQKELDFYSYGVVKHLLSEKIVHSFSVCDPKFFTSFRDGCMAAREQLFDELLSSYIPVTQSKGKRVCMVIAECSLVSPTLNFHDGQVVLGIQSFLINNLFVAGCQNFFHYDFSIAGPDRNTLRVTDYSRTDVNLSGLFN</sequence>
<reference evidence="1 2" key="1">
    <citation type="submission" date="2012-10" db="EMBL/GenBank/DDBJ databases">
        <authorList>
            <person name="Zafar N."/>
            <person name="Inman J."/>
            <person name="Hall N."/>
            <person name="Lorenzi H."/>
            <person name="Caler E."/>
        </authorList>
    </citation>
    <scope>NUCLEOTIDE SEQUENCE [LARGE SCALE GENOMIC DNA]</scope>
    <source>
        <strain evidence="1 2">IP1</strain>
    </source>
</reference>
<keyword evidence="2" id="KW-1185">Reference proteome</keyword>
<dbReference type="GeneID" id="14889302"/>
<dbReference type="EMBL" id="KB206500">
    <property type="protein sequence ID" value="ELP90289.1"/>
    <property type="molecule type" value="Genomic_DNA"/>
</dbReference>
<dbReference type="VEuPathDB" id="AmoebaDB:EIN_504350"/>
<name>A0A0A1U7H5_ENTIV</name>
<dbReference type="KEGG" id="eiv:EIN_504350"/>
<evidence type="ECO:0000313" key="1">
    <source>
        <dbReference type="EMBL" id="ELP90289.1"/>
    </source>
</evidence>